<accession>A0AAD9XIG7</accession>
<evidence type="ECO:0000259" key="1">
    <source>
        <dbReference type="Pfam" id="PF13456"/>
    </source>
</evidence>
<dbReference type="Proteomes" id="UP001280121">
    <property type="component" value="Unassembled WGS sequence"/>
</dbReference>
<sequence length="105" mass="11846">MATYKGIKFSLDCGLRPCIFESDKSNTVNRIVNGGHRLSNFGHILDEIDVIKRGSPGMKFRCTSKIANRAAQWLAKYGLDNTNDLAWMEDMPGGIRYLVEAYKIM</sequence>
<protein>
    <recommendedName>
        <fullName evidence="1">RNase H type-1 domain-containing protein</fullName>
    </recommendedName>
</protein>
<evidence type="ECO:0000313" key="2">
    <source>
        <dbReference type="EMBL" id="KAK2660120.1"/>
    </source>
</evidence>
<dbReference type="AlphaFoldDB" id="A0AAD9XIG7"/>
<dbReference type="PANTHER" id="PTHR47074:SF48">
    <property type="entry name" value="POLYNUCLEOTIDYL TRANSFERASE, RIBONUCLEASE H-LIKE SUPERFAMILY PROTEIN"/>
    <property type="match status" value="1"/>
</dbReference>
<feature type="domain" description="RNase H type-1" evidence="1">
    <location>
        <begin position="2"/>
        <end position="77"/>
    </location>
</feature>
<keyword evidence="3" id="KW-1185">Reference proteome</keyword>
<dbReference type="GO" id="GO:0003676">
    <property type="term" value="F:nucleic acid binding"/>
    <property type="evidence" value="ECO:0007669"/>
    <property type="project" value="InterPro"/>
</dbReference>
<reference evidence="2" key="1">
    <citation type="journal article" date="2023" name="Plant J.">
        <title>Genome sequences and population genomics provide insights into the demographic history, inbreeding, and mutation load of two 'living fossil' tree species of Dipteronia.</title>
        <authorList>
            <person name="Feng Y."/>
            <person name="Comes H.P."/>
            <person name="Chen J."/>
            <person name="Zhu S."/>
            <person name="Lu R."/>
            <person name="Zhang X."/>
            <person name="Li P."/>
            <person name="Qiu J."/>
            <person name="Olsen K.M."/>
            <person name="Qiu Y."/>
        </authorList>
    </citation>
    <scope>NUCLEOTIDE SEQUENCE</scope>
    <source>
        <strain evidence="2">KIB01</strain>
    </source>
</reference>
<organism evidence="2 3">
    <name type="scientific">Dipteronia dyeriana</name>
    <dbReference type="NCBI Taxonomy" id="168575"/>
    <lineage>
        <taxon>Eukaryota</taxon>
        <taxon>Viridiplantae</taxon>
        <taxon>Streptophyta</taxon>
        <taxon>Embryophyta</taxon>
        <taxon>Tracheophyta</taxon>
        <taxon>Spermatophyta</taxon>
        <taxon>Magnoliopsida</taxon>
        <taxon>eudicotyledons</taxon>
        <taxon>Gunneridae</taxon>
        <taxon>Pentapetalae</taxon>
        <taxon>rosids</taxon>
        <taxon>malvids</taxon>
        <taxon>Sapindales</taxon>
        <taxon>Sapindaceae</taxon>
        <taxon>Hippocastanoideae</taxon>
        <taxon>Acereae</taxon>
        <taxon>Dipteronia</taxon>
    </lineage>
</organism>
<gene>
    <name evidence="2" type="ORF">Ddye_006653</name>
</gene>
<dbReference type="InterPro" id="IPR052929">
    <property type="entry name" value="RNase_H-like_EbsB-rel"/>
</dbReference>
<dbReference type="EMBL" id="JANJYI010000002">
    <property type="protein sequence ID" value="KAK2660120.1"/>
    <property type="molecule type" value="Genomic_DNA"/>
</dbReference>
<dbReference type="InterPro" id="IPR044730">
    <property type="entry name" value="RNase_H-like_dom_plant"/>
</dbReference>
<dbReference type="GO" id="GO:0004523">
    <property type="term" value="F:RNA-DNA hybrid ribonuclease activity"/>
    <property type="evidence" value="ECO:0007669"/>
    <property type="project" value="InterPro"/>
</dbReference>
<dbReference type="CDD" id="cd06222">
    <property type="entry name" value="RNase_H_like"/>
    <property type="match status" value="1"/>
</dbReference>
<dbReference type="Pfam" id="PF13456">
    <property type="entry name" value="RVT_3"/>
    <property type="match status" value="1"/>
</dbReference>
<proteinExistence type="predicted"/>
<dbReference type="PANTHER" id="PTHR47074">
    <property type="entry name" value="BNAC02G40300D PROTEIN"/>
    <property type="match status" value="1"/>
</dbReference>
<name>A0AAD9XIG7_9ROSI</name>
<dbReference type="InterPro" id="IPR002156">
    <property type="entry name" value="RNaseH_domain"/>
</dbReference>
<comment type="caution">
    <text evidence="2">The sequence shown here is derived from an EMBL/GenBank/DDBJ whole genome shotgun (WGS) entry which is preliminary data.</text>
</comment>
<evidence type="ECO:0000313" key="3">
    <source>
        <dbReference type="Proteomes" id="UP001280121"/>
    </source>
</evidence>